<dbReference type="PANTHER" id="PTHR10357:SF216">
    <property type="entry name" value="MALTOOLIGOSYL TREHALOSE SYNTHASE-RELATED"/>
    <property type="match status" value="1"/>
</dbReference>
<dbReference type="Gene3D" id="3.20.20.80">
    <property type="entry name" value="Glycosidases"/>
    <property type="match status" value="2"/>
</dbReference>
<name>A0A385D6M9_9ACTN</name>
<organism evidence="3 4">
    <name type="scientific">Streptomyces koyangensis</name>
    <dbReference type="NCBI Taxonomy" id="188770"/>
    <lineage>
        <taxon>Bacteria</taxon>
        <taxon>Bacillati</taxon>
        <taxon>Actinomycetota</taxon>
        <taxon>Actinomycetes</taxon>
        <taxon>Kitasatosporales</taxon>
        <taxon>Streptomycetaceae</taxon>
        <taxon>Streptomyces</taxon>
        <taxon>Streptomyces aurantiacus group</taxon>
    </lineage>
</organism>
<dbReference type="Gene3D" id="1.10.10.470">
    <property type="entry name" value="Maltooligosyl trehalose synthase, domain 4"/>
    <property type="match status" value="1"/>
</dbReference>
<dbReference type="RefSeq" id="WP_117348775.1">
    <property type="nucleotide sequence ID" value="NZ_CP031742.1"/>
</dbReference>
<dbReference type="NCBIfam" id="TIGR02401">
    <property type="entry name" value="trehalose_TreY"/>
    <property type="match status" value="1"/>
</dbReference>
<dbReference type="CDD" id="cd11336">
    <property type="entry name" value="AmyAc_MTSase"/>
    <property type="match status" value="1"/>
</dbReference>
<dbReference type="Gene3D" id="3.30.1590.10">
    <property type="entry name" value="Maltooligosyl trehalose synthase, domain 2"/>
    <property type="match status" value="1"/>
</dbReference>
<dbReference type="AlphaFoldDB" id="A0A385D6M9"/>
<dbReference type="GO" id="GO:0047470">
    <property type="term" value="F:(1,4)-alpha-D-glucan 1-alpha-D-glucosylmutase activity"/>
    <property type="evidence" value="ECO:0007669"/>
    <property type="project" value="TreeGrafter"/>
</dbReference>
<dbReference type="GO" id="GO:0030980">
    <property type="term" value="P:alpha-glucan catabolic process"/>
    <property type="evidence" value="ECO:0007669"/>
    <property type="project" value="TreeGrafter"/>
</dbReference>
<proteinExistence type="predicted"/>
<sequence length="827" mass="88443">MTPASPVPPAPPTATYRIQLHPGHPFAAAEADVPALAALGVSHLHLSPVLEAVPGSTHGYDVTDPTRVRAELGGDAGLRSLSRAARAHGMGLVVDIVPNHMAADPVHNQALRTVLRDGPHSPYAAWFDIDWAGGGGQLLLPVLGERAGVAAAGMRVEDGELLLPGGLALPLRAGTEGLPLPELLDAQWYRPVWWRLARTELNYRRFFTVNDLIAVRVEDPAVFEATHATVLTLLDEGVVHGLRVDHPDGLTDPGAYLARLRERSGGRWTVVEKILADGEPLPPSWPVAGTTGYDALRHVDAVLTDPEGARTLVEQYRAFADPEPEEGGEWHATARRAARQVAGHDLAAEVETLVRIATRVCASGLGLRDHAPWALRTAVRELLVRVPVYRPYPEQSPAETAAVLTERAAEEARAAFDVPEEAHAVDVVRGLASGTLTGLSDTAGAAAFRARFAQVASALHAKAVEDRAFYRYVPLLSACEVGGDPGGPALAPEAFHAFCARLQRDWPETGTVLSTHDTKRSADARARIAVLAEFPRLWGEFLTGAVRRTGKDAAAAVGLPFTWAAWQTACALLPEDGTPPSESTGSYTDRLTGALLKHAREAGLHTTWTEQDPAYEEAVERYVREGLTGTAADQLPALAERLGPHVRARVLAAALLHLTMPGVPDVYQGTERDLRTLMDPDNRRPVPSPDTALRTLGSGGRPTSLDEEKLALTAIALRLRRSRPDLFGAASDYHPLAARGPAAAHCLAFGRGPGEAPQLLTAVTRLPGALHQAGGWQGTTLPLPPGRYTDLLTGADPHHPTSSHEGEADLTALFAHRPVALLRREEE</sequence>
<dbReference type="InterPro" id="IPR012767">
    <property type="entry name" value="Trehalose_TreY"/>
</dbReference>
<dbReference type="InterPro" id="IPR006047">
    <property type="entry name" value="GH13_cat_dom"/>
</dbReference>
<evidence type="ECO:0000313" key="3">
    <source>
        <dbReference type="EMBL" id="AXQ54022.1"/>
    </source>
</evidence>
<dbReference type="GeneID" id="300113564"/>
<accession>A0A385D6M9</accession>
<reference evidence="3 4" key="1">
    <citation type="submission" date="2018-08" db="EMBL/GenBank/DDBJ databases">
        <authorList>
            <person name="Ferrada E.E."/>
            <person name="Latorre B.A."/>
        </authorList>
    </citation>
    <scope>NUCLEOTIDE SEQUENCE [LARGE SCALE GENOMIC DNA]</scope>
    <source>
        <strain evidence="3 4">VK-A60T</strain>
    </source>
</reference>
<feature type="region of interest" description="Disordered" evidence="1">
    <location>
        <begin position="677"/>
        <end position="704"/>
    </location>
</feature>
<protein>
    <submittedName>
        <fullName evidence="3">Malto-oligosyltrehalose synthase</fullName>
    </submittedName>
</protein>
<evidence type="ECO:0000313" key="4">
    <source>
        <dbReference type="Proteomes" id="UP000259636"/>
    </source>
</evidence>
<dbReference type="SMART" id="SM00642">
    <property type="entry name" value="Aamy"/>
    <property type="match status" value="1"/>
</dbReference>
<dbReference type="InterPro" id="IPR017853">
    <property type="entry name" value="GH"/>
</dbReference>
<dbReference type="InterPro" id="IPR013797">
    <property type="entry name" value="Maltooligo_trehalose_synth_4"/>
</dbReference>
<feature type="domain" description="Glycosyl hydrolase family 13 catalytic" evidence="2">
    <location>
        <begin position="12"/>
        <end position="718"/>
    </location>
</feature>
<dbReference type="KEGG" id="sky:D0C37_05025"/>
<evidence type="ECO:0000256" key="1">
    <source>
        <dbReference type="SAM" id="MobiDB-lite"/>
    </source>
</evidence>
<dbReference type="SUPFAM" id="SSF51445">
    <property type="entry name" value="(Trans)glycosidases"/>
    <property type="match status" value="1"/>
</dbReference>
<gene>
    <name evidence="3" type="primary">treY</name>
    <name evidence="3" type="ORF">D0C37_05025</name>
</gene>
<evidence type="ECO:0000259" key="2">
    <source>
        <dbReference type="SMART" id="SM00642"/>
    </source>
</evidence>
<dbReference type="Proteomes" id="UP000259636">
    <property type="component" value="Chromosome"/>
</dbReference>
<dbReference type="EMBL" id="CP031742">
    <property type="protein sequence ID" value="AXQ54022.1"/>
    <property type="molecule type" value="Genomic_DNA"/>
</dbReference>
<dbReference type="GO" id="GO:0005992">
    <property type="term" value="P:trehalose biosynthetic process"/>
    <property type="evidence" value="ECO:0007669"/>
    <property type="project" value="TreeGrafter"/>
</dbReference>
<dbReference type="Gene3D" id="1.10.150.200">
    <property type="entry name" value="Maltooligosyl trehalose synthase, domain 3"/>
    <property type="match status" value="1"/>
</dbReference>
<dbReference type="Pfam" id="PF00128">
    <property type="entry name" value="Alpha-amylase"/>
    <property type="match status" value="1"/>
</dbReference>
<dbReference type="PANTHER" id="PTHR10357">
    <property type="entry name" value="ALPHA-AMYLASE FAMILY MEMBER"/>
    <property type="match status" value="1"/>
</dbReference>